<keyword evidence="6" id="KW-1185">Reference proteome</keyword>
<evidence type="ECO:0000313" key="5">
    <source>
        <dbReference type="EMBL" id="QOV87633.1"/>
    </source>
</evidence>
<dbReference type="SUPFAM" id="SSF53649">
    <property type="entry name" value="Alkaline phosphatase-like"/>
    <property type="match status" value="1"/>
</dbReference>
<dbReference type="AlphaFoldDB" id="A0A7M2WQF1"/>
<name>A0A7M2WQF1_9BACT</name>
<reference evidence="5 6" key="1">
    <citation type="submission" date="2020-10" db="EMBL/GenBank/DDBJ databases">
        <title>Wide distribution of Phycisphaera-like planctomycetes from WD2101 soil group in peatlands and genome analysis of the first cultivated representative.</title>
        <authorList>
            <person name="Dedysh S.N."/>
            <person name="Beletsky A.V."/>
            <person name="Ivanova A."/>
            <person name="Kulichevskaya I.S."/>
            <person name="Suzina N.E."/>
            <person name="Philippov D.A."/>
            <person name="Rakitin A.L."/>
            <person name="Mardanov A.V."/>
            <person name="Ravin N.V."/>
        </authorList>
    </citation>
    <scope>NUCLEOTIDE SEQUENCE [LARGE SCALE GENOMIC DNA]</scope>
    <source>
        <strain evidence="5 6">M1803</strain>
    </source>
</reference>
<dbReference type="Gene3D" id="3.30.1120.10">
    <property type="match status" value="1"/>
</dbReference>
<dbReference type="GO" id="GO:0004065">
    <property type="term" value="F:arylsulfatase activity"/>
    <property type="evidence" value="ECO:0007669"/>
    <property type="project" value="TreeGrafter"/>
</dbReference>
<dbReference type="RefSeq" id="WP_206290541.1">
    <property type="nucleotide sequence ID" value="NZ_CP063458.1"/>
</dbReference>
<evidence type="ECO:0000313" key="6">
    <source>
        <dbReference type="Proteomes" id="UP000593765"/>
    </source>
</evidence>
<accession>A0A7M2WQF1</accession>
<dbReference type="Gene3D" id="3.40.720.10">
    <property type="entry name" value="Alkaline Phosphatase, subunit A"/>
    <property type="match status" value="1"/>
</dbReference>
<dbReference type="EMBL" id="CP063458">
    <property type="protein sequence ID" value="QOV87633.1"/>
    <property type="molecule type" value="Genomic_DNA"/>
</dbReference>
<dbReference type="PANTHER" id="PTHR42693">
    <property type="entry name" value="ARYLSULFATASE FAMILY MEMBER"/>
    <property type="match status" value="1"/>
</dbReference>
<proteinExistence type="inferred from homology"/>
<evidence type="ECO:0000256" key="3">
    <source>
        <dbReference type="SAM" id="SignalP"/>
    </source>
</evidence>
<evidence type="ECO:0000259" key="4">
    <source>
        <dbReference type="Pfam" id="PF00884"/>
    </source>
</evidence>
<dbReference type="InterPro" id="IPR050738">
    <property type="entry name" value="Sulfatase"/>
</dbReference>
<keyword evidence="2 5" id="KW-0378">Hydrolase</keyword>
<dbReference type="InterPro" id="IPR017850">
    <property type="entry name" value="Alkaline_phosphatase_core_sf"/>
</dbReference>
<comment type="similarity">
    <text evidence="1">Belongs to the sulfatase family.</text>
</comment>
<gene>
    <name evidence="5" type="ORF">IPV69_15200</name>
</gene>
<protein>
    <submittedName>
        <fullName evidence="5">Sulfatase-like hydrolase/transferase</fullName>
    </submittedName>
</protein>
<organism evidence="5 6">
    <name type="scientific">Humisphaera borealis</name>
    <dbReference type="NCBI Taxonomy" id="2807512"/>
    <lineage>
        <taxon>Bacteria</taxon>
        <taxon>Pseudomonadati</taxon>
        <taxon>Planctomycetota</taxon>
        <taxon>Phycisphaerae</taxon>
        <taxon>Tepidisphaerales</taxon>
        <taxon>Tepidisphaeraceae</taxon>
        <taxon>Humisphaera</taxon>
    </lineage>
</organism>
<feature type="signal peptide" evidence="3">
    <location>
        <begin position="1"/>
        <end position="21"/>
    </location>
</feature>
<dbReference type="InterPro" id="IPR000917">
    <property type="entry name" value="Sulfatase_N"/>
</dbReference>
<dbReference type="PANTHER" id="PTHR42693:SF53">
    <property type="entry name" value="ENDO-4-O-SULFATASE"/>
    <property type="match status" value="1"/>
</dbReference>
<keyword evidence="3" id="KW-0732">Signal</keyword>
<sequence>MKHAIFALVLSLLAPLTALHAATPDTKPNIVFILADDLGRGDLHCYGHPYARTPNIDSLARDGTRFMQYHATGCTCCPSRTGLMTSRFPATYATYPANGGFASHVTITELLKKQGYATGHFGKWHIGPVDKPGTYGIDDIISGDEQAGGKKKHVDERGRDARIYDDAIKFVEQHKNGPFYMNVWGHIPHNPVSPTDALVKRWTGLKVSENDFPSQMQGKFDDVRKAGGDVDDGMRRYLADIESLDDAVGRLLKRIDELGLRENTIVVFNSDQGADMTKAGNGGLRFNQMGYNGPQRGGKHTNWQGGLDVPWIVRWPSHVPAGRTDEQSVISGADWLPTLCAITGVRINAADFDGEDASAAWLGKGPHVRTKPLFWKTSSPGSDSFIREGQWKLRRPTRRKDGELELYDMVADPAEVKNVAAQRPEIVKQLSAKLEAWIATLPKEYIKTDDKQD</sequence>
<dbReference type="Pfam" id="PF00884">
    <property type="entry name" value="Sulfatase"/>
    <property type="match status" value="1"/>
</dbReference>
<dbReference type="Proteomes" id="UP000593765">
    <property type="component" value="Chromosome"/>
</dbReference>
<dbReference type="KEGG" id="hbs:IPV69_15200"/>
<feature type="domain" description="Sulfatase N-terminal" evidence="4">
    <location>
        <begin position="28"/>
        <end position="345"/>
    </location>
</feature>
<feature type="chain" id="PRO_5034434568" evidence="3">
    <location>
        <begin position="22"/>
        <end position="453"/>
    </location>
</feature>
<evidence type="ECO:0000256" key="2">
    <source>
        <dbReference type="ARBA" id="ARBA00022801"/>
    </source>
</evidence>
<evidence type="ECO:0000256" key="1">
    <source>
        <dbReference type="ARBA" id="ARBA00008779"/>
    </source>
</evidence>